<evidence type="ECO:0000313" key="1">
    <source>
        <dbReference type="EMBL" id="KAH3667614.1"/>
    </source>
</evidence>
<reference evidence="1" key="2">
    <citation type="submission" date="2021-01" db="EMBL/GenBank/DDBJ databases">
        <authorList>
            <person name="Schikora-Tamarit M.A."/>
        </authorList>
    </citation>
    <scope>NUCLEOTIDE SEQUENCE</scope>
    <source>
        <strain evidence="1">NCAIM Y.01608</strain>
    </source>
</reference>
<gene>
    <name evidence="1" type="ORF">OGATHE_003137</name>
</gene>
<name>A0A9P8P9X8_9ASCO</name>
<proteinExistence type="predicted"/>
<comment type="caution">
    <text evidence="1">The sequence shown here is derived from an EMBL/GenBank/DDBJ whole genome shotgun (WGS) entry which is preliminary data.</text>
</comment>
<evidence type="ECO:0000313" key="2">
    <source>
        <dbReference type="Proteomes" id="UP000788993"/>
    </source>
</evidence>
<dbReference type="Proteomes" id="UP000788993">
    <property type="component" value="Unassembled WGS sequence"/>
</dbReference>
<sequence length="463" mass="51543">MPLEDGSDDFCGLNRDVLIFDVVFIFQDLHDRVIDLWRHWSIEAWAWEGTLQDLQDSNGTRNTDQLGHRGVAARNTIVDQGRGSSLGFAVRPLDAELVLQNDHVSLALFVLHQLLKSGAQGVQWVAGRSDFLVGEQTEPLETSQNSLSVGLVLELGQRVNLGNNVLLRRRGSSNVLGNSLIPWNGLGENFVWILFQESHVHKNLDELWESLESQSASDNGLGLRNVVELLVNSGVSVRVADQRVSRIDEVWLGRGHQVFGSNLLDLAIFPVCGLISQSKKNTSRGPRELVSQRIVRIFWCWKTTTVRQERGDLTTGLVDLVDGLDGVQVVDTWVQADLVHHDNAGLLDGWLQLSQSRRDVGGGDDVGVLRLDCSPDDGSVVDVWNQRDDNIVLIDLSVQSILVSNVQRQCVGNRACQFLGFRESSACDSNFDVFLLSEDVDSWLGDETRTEKEHFLSHVGRKI</sequence>
<organism evidence="1 2">
    <name type="scientific">Ogataea polymorpha</name>
    <dbReference type="NCBI Taxonomy" id="460523"/>
    <lineage>
        <taxon>Eukaryota</taxon>
        <taxon>Fungi</taxon>
        <taxon>Dikarya</taxon>
        <taxon>Ascomycota</taxon>
        <taxon>Saccharomycotina</taxon>
        <taxon>Pichiomycetes</taxon>
        <taxon>Pichiales</taxon>
        <taxon>Pichiaceae</taxon>
        <taxon>Ogataea</taxon>
    </lineage>
</organism>
<dbReference type="AlphaFoldDB" id="A0A9P8P9X8"/>
<reference evidence="1" key="1">
    <citation type="journal article" date="2021" name="Open Biol.">
        <title>Shared evolutionary footprints suggest mitochondrial oxidative damage underlies multiple complex I losses in fungi.</title>
        <authorList>
            <person name="Schikora-Tamarit M.A."/>
            <person name="Marcet-Houben M."/>
            <person name="Nosek J."/>
            <person name="Gabaldon T."/>
        </authorList>
    </citation>
    <scope>NUCLEOTIDE SEQUENCE</scope>
    <source>
        <strain evidence="1">NCAIM Y.01608</strain>
    </source>
</reference>
<dbReference type="EMBL" id="JAEUBD010001062">
    <property type="protein sequence ID" value="KAH3667614.1"/>
    <property type="molecule type" value="Genomic_DNA"/>
</dbReference>
<protein>
    <submittedName>
        <fullName evidence="1">Uncharacterized protein</fullName>
    </submittedName>
</protein>
<keyword evidence="2" id="KW-1185">Reference proteome</keyword>
<accession>A0A9P8P9X8</accession>